<dbReference type="InterPro" id="IPR002713">
    <property type="entry name" value="FF_domain"/>
</dbReference>
<dbReference type="Pfam" id="PF00397">
    <property type="entry name" value="WW"/>
    <property type="match status" value="2"/>
</dbReference>
<feature type="coiled-coil region" evidence="9">
    <location>
        <begin position="669"/>
        <end position="704"/>
    </location>
</feature>
<dbReference type="InterPro" id="IPR001202">
    <property type="entry name" value="WW_dom"/>
</dbReference>
<dbReference type="FunFam" id="1.10.10.440:FF:000022">
    <property type="entry name" value="Pre-mRNA-processing protein 40A"/>
    <property type="match status" value="1"/>
</dbReference>
<feature type="region of interest" description="Disordered" evidence="10">
    <location>
        <begin position="887"/>
        <end position="1047"/>
    </location>
</feature>
<keyword evidence="9" id="KW-0175">Coiled coil</keyword>
<dbReference type="Proteomes" id="UP001154282">
    <property type="component" value="Unassembled WGS sequence"/>
</dbReference>
<dbReference type="FunFam" id="1.10.10.440:FF:000024">
    <property type="entry name" value="Pre-mRNA-processing protein 40A"/>
    <property type="match status" value="1"/>
</dbReference>
<comment type="similarity">
    <text evidence="7">Belongs to the PRPF40 family.</text>
</comment>
<comment type="subunit">
    <text evidence="8">Interacts (via the WW domains) with the phosphorylated C-terminal domain of NRPB1 (via CTD domain).</text>
</comment>
<feature type="compositionally biased region" description="Low complexity" evidence="10">
    <location>
        <begin position="176"/>
        <end position="190"/>
    </location>
</feature>
<dbReference type="InterPro" id="IPR036517">
    <property type="entry name" value="FF_domain_sf"/>
</dbReference>
<feature type="region of interest" description="Disordered" evidence="10">
    <location>
        <begin position="1"/>
        <end position="59"/>
    </location>
</feature>
<organism evidence="13 14">
    <name type="scientific">Linum tenue</name>
    <dbReference type="NCBI Taxonomy" id="586396"/>
    <lineage>
        <taxon>Eukaryota</taxon>
        <taxon>Viridiplantae</taxon>
        <taxon>Streptophyta</taxon>
        <taxon>Embryophyta</taxon>
        <taxon>Tracheophyta</taxon>
        <taxon>Spermatophyta</taxon>
        <taxon>Magnoliopsida</taxon>
        <taxon>eudicotyledons</taxon>
        <taxon>Gunneridae</taxon>
        <taxon>Pentapetalae</taxon>
        <taxon>rosids</taxon>
        <taxon>fabids</taxon>
        <taxon>Malpighiales</taxon>
        <taxon>Linaceae</taxon>
        <taxon>Linum</taxon>
    </lineage>
</organism>
<feature type="region of interest" description="Disordered" evidence="10">
    <location>
        <begin position="176"/>
        <end position="210"/>
    </location>
</feature>
<feature type="compositionally biased region" description="Basic residues" evidence="10">
    <location>
        <begin position="1013"/>
        <end position="1026"/>
    </location>
</feature>
<feature type="domain" description="FF" evidence="12">
    <location>
        <begin position="531"/>
        <end position="586"/>
    </location>
</feature>
<comment type="function">
    <text evidence="6">Binds the phosphorylated C-terminal domain (CTD) of the largest subunit of RNA polymerase II and functions as a scaffold for RNA processing machineries. May be involved in pre-mRNA splicing.</text>
</comment>
<dbReference type="InterPro" id="IPR039726">
    <property type="entry name" value="Prp40-like"/>
</dbReference>
<feature type="domain" description="FF" evidence="12">
    <location>
        <begin position="693"/>
        <end position="756"/>
    </location>
</feature>
<evidence type="ECO:0000256" key="1">
    <source>
        <dbReference type="ARBA" id="ARBA00004123"/>
    </source>
</evidence>
<accession>A0AAV0IWY1</accession>
<keyword evidence="14" id="KW-1185">Reference proteome</keyword>
<evidence type="ECO:0000259" key="11">
    <source>
        <dbReference type="PROSITE" id="PS50020"/>
    </source>
</evidence>
<evidence type="ECO:0000256" key="3">
    <source>
        <dbReference type="ARBA" id="ARBA00022737"/>
    </source>
</evidence>
<feature type="domain" description="FF" evidence="12">
    <location>
        <begin position="621"/>
        <end position="675"/>
    </location>
</feature>
<dbReference type="GO" id="GO:0003723">
    <property type="term" value="F:RNA binding"/>
    <property type="evidence" value="ECO:0007669"/>
    <property type="project" value="TreeGrafter"/>
</dbReference>
<feature type="compositionally biased region" description="Basic and acidic residues" evidence="10">
    <location>
        <begin position="981"/>
        <end position="996"/>
    </location>
</feature>
<proteinExistence type="inferred from homology"/>
<evidence type="ECO:0000256" key="2">
    <source>
        <dbReference type="ARBA" id="ARBA00022664"/>
    </source>
</evidence>
<keyword evidence="2" id="KW-0507">mRNA processing</keyword>
<feature type="compositionally biased region" description="Acidic residues" evidence="10">
    <location>
        <begin position="1034"/>
        <end position="1047"/>
    </location>
</feature>
<dbReference type="FunFam" id="1.10.10.440:FF:000019">
    <property type="entry name" value="Pre-mRNA-processing protein 40A"/>
    <property type="match status" value="1"/>
</dbReference>
<evidence type="ECO:0000313" key="13">
    <source>
        <dbReference type="EMBL" id="CAI0401258.1"/>
    </source>
</evidence>
<dbReference type="GO" id="GO:0070063">
    <property type="term" value="F:RNA polymerase binding"/>
    <property type="evidence" value="ECO:0007669"/>
    <property type="project" value="UniProtKB-ARBA"/>
</dbReference>
<dbReference type="SUPFAM" id="SSF81698">
    <property type="entry name" value="FF domain"/>
    <property type="match status" value="5"/>
</dbReference>
<dbReference type="PROSITE" id="PS50020">
    <property type="entry name" value="WW_DOMAIN_2"/>
    <property type="match status" value="2"/>
</dbReference>
<feature type="domain" description="WW" evidence="11">
    <location>
        <begin position="266"/>
        <end position="299"/>
    </location>
</feature>
<keyword evidence="3" id="KW-0677">Repeat</keyword>
<evidence type="ECO:0000256" key="4">
    <source>
        <dbReference type="ARBA" id="ARBA00023187"/>
    </source>
</evidence>
<feature type="region of interest" description="Disordered" evidence="10">
    <location>
        <begin position="305"/>
        <end position="419"/>
    </location>
</feature>
<evidence type="ECO:0008006" key="15">
    <source>
        <dbReference type="Google" id="ProtNLM"/>
    </source>
</evidence>
<evidence type="ECO:0000256" key="9">
    <source>
        <dbReference type="SAM" id="Coils"/>
    </source>
</evidence>
<protein>
    <recommendedName>
        <fullName evidence="15">Pre-mRNA-processing protein 40A</fullName>
    </recommendedName>
</protein>
<gene>
    <name evidence="13" type="ORF">LITE_LOCUS11119</name>
</gene>
<feature type="compositionally biased region" description="Basic and acidic residues" evidence="10">
    <location>
        <begin position="948"/>
        <end position="961"/>
    </location>
</feature>
<evidence type="ECO:0000256" key="8">
    <source>
        <dbReference type="ARBA" id="ARBA00064817"/>
    </source>
</evidence>
<evidence type="ECO:0000259" key="12">
    <source>
        <dbReference type="PROSITE" id="PS51676"/>
    </source>
</evidence>
<dbReference type="Gene3D" id="2.20.70.10">
    <property type="match status" value="2"/>
</dbReference>
<comment type="subcellular location">
    <subcellularLocation>
        <location evidence="1">Nucleus</location>
    </subcellularLocation>
</comment>
<feature type="compositionally biased region" description="Polar residues" evidence="10">
    <location>
        <begin position="409"/>
        <end position="418"/>
    </location>
</feature>
<feature type="compositionally biased region" description="Low complexity" evidence="10">
    <location>
        <begin position="355"/>
        <end position="378"/>
    </location>
</feature>
<dbReference type="Gene3D" id="1.10.10.440">
    <property type="entry name" value="FF domain"/>
    <property type="match status" value="5"/>
</dbReference>
<keyword evidence="5" id="KW-0539">Nucleus</keyword>
<dbReference type="FunFam" id="1.10.10.440:FF:000026">
    <property type="entry name" value="Pre-mRNA-processing protein 40A"/>
    <property type="match status" value="1"/>
</dbReference>
<dbReference type="PROSITE" id="PS51676">
    <property type="entry name" value="FF"/>
    <property type="match status" value="4"/>
</dbReference>
<comment type="caution">
    <text evidence="13">The sequence shown here is derived from an EMBL/GenBank/DDBJ whole genome shotgun (WGS) entry which is preliminary data.</text>
</comment>
<evidence type="ECO:0000256" key="10">
    <source>
        <dbReference type="SAM" id="MobiDB-lite"/>
    </source>
</evidence>
<dbReference type="CDD" id="cd00201">
    <property type="entry name" value="WW"/>
    <property type="match status" value="2"/>
</dbReference>
<keyword evidence="4" id="KW-0508">mRNA splicing</keyword>
<evidence type="ECO:0000256" key="6">
    <source>
        <dbReference type="ARBA" id="ARBA00056384"/>
    </source>
</evidence>
<dbReference type="EMBL" id="CAMGYJ010000004">
    <property type="protein sequence ID" value="CAI0401258.1"/>
    <property type="molecule type" value="Genomic_DNA"/>
</dbReference>
<feature type="domain" description="WW" evidence="11">
    <location>
        <begin position="224"/>
        <end position="258"/>
    </location>
</feature>
<dbReference type="InterPro" id="IPR036020">
    <property type="entry name" value="WW_dom_sf"/>
</dbReference>
<dbReference type="SMART" id="SM00456">
    <property type="entry name" value="WW"/>
    <property type="match status" value="2"/>
</dbReference>
<feature type="compositionally biased region" description="Basic and acidic residues" evidence="10">
    <location>
        <begin position="920"/>
        <end position="934"/>
    </location>
</feature>
<feature type="domain" description="FF" evidence="12">
    <location>
        <begin position="464"/>
        <end position="518"/>
    </location>
</feature>
<dbReference type="GO" id="GO:0045292">
    <property type="term" value="P:mRNA cis splicing, via spliceosome"/>
    <property type="evidence" value="ECO:0007669"/>
    <property type="project" value="InterPro"/>
</dbReference>
<feature type="compositionally biased region" description="Polar residues" evidence="10">
    <location>
        <begin position="308"/>
        <end position="318"/>
    </location>
</feature>
<feature type="region of interest" description="Disordered" evidence="10">
    <location>
        <begin position="71"/>
        <end position="143"/>
    </location>
</feature>
<dbReference type="GO" id="GO:0005685">
    <property type="term" value="C:U1 snRNP"/>
    <property type="evidence" value="ECO:0007669"/>
    <property type="project" value="TreeGrafter"/>
</dbReference>
<dbReference type="Pfam" id="PF25432">
    <property type="entry name" value="FF_PRPF40A"/>
    <property type="match status" value="1"/>
</dbReference>
<dbReference type="SMART" id="SM00441">
    <property type="entry name" value="FF"/>
    <property type="match status" value="5"/>
</dbReference>
<dbReference type="AlphaFoldDB" id="A0AAV0IWY1"/>
<dbReference type="PANTHER" id="PTHR11864">
    <property type="entry name" value="PRE-MRNA-PROCESSING PROTEIN PRP40"/>
    <property type="match status" value="1"/>
</dbReference>
<dbReference type="PANTHER" id="PTHR11864:SF33">
    <property type="entry name" value="PRE-MRNA-PROCESSING PROTEIN 40B"/>
    <property type="match status" value="1"/>
</dbReference>
<sequence>MANNPQFSGVQPPPPPPLVGSADAPRSYTPGPPMPMQFRSVAPPVPQQSQQFLPVPSQHFQPVGHGVNVMNPGLFSQPQQVQYPPPSIQHLPVMPGQSAHGPLPSQPIPLTNAQPNRHVASGTSLPPPPPPNQNPTGCNPSLGGPLPYSFAPVPYPPPPVTYNAVAQYQPIAQVQASSAPAPSQPGVSSAKPSTPANLLHHNGEQPSVANSNVLTRGIDWKSAEGVSTDWIEHVSTATGRRYYYNKKTRTSSWEKPFELMTPIERADASTDWKEFMSPDGRKYFYNKVTKQSKWEIPEELKLARQEVAETSTVETPAESSPAPASDVSHVDKMTSGSDPSSSTTQDAPSSPVPVVPIAAVGQSHTSESSPLAAAVASSLTTHTDCQKPALDEGTAEVPATLGDPKLGTRINSSNSSPEYPNIEEQVAKQDKEDAGKDISTSEKMNNATAEDKTAIREPLSFIDKQEARNAFKLLLESASVGLDWTWEQTMRVIITDKRYGALKTLGERKQAFTEFLAERRKQEAEERRTKQKKAREEFRNMLEESSDITTATRWSKVISLFEHDERFKAIERERDRKDLFDAYLEELAEKVHILQVMLSMLLTLLAWGVYYQERVRAHEERKRNVMEYRQFLQSCDFIKASTQWRKVQERLEADERCSRLEKIDRLEIFQDYLRDLEKEEEEQRKIQKEEMRKAERKNRDEFRKLLEEHVAAGTLTAKTHWRDYYLTVKDLPAYLAVVSNTSGLTAKDLFDDVAEELNKQYHVDKTRIKEVVKLKKVPMASAWTLEDFKAAFELDVASPPVSDPNLQMIFEELLERVKEKEDKEAKRRKRLAEGFLDLLRSIKEITASSKWESCKEQVDGSREFSSIGEESFCREIFEEYINQLKDQEKENERRRKDDKARRERDRDDRERRKLKHRREKERGHEREKDQLKEEMESESVDVVTDAHASGDDRRLGSESSKKQRKRHHHGIGGDDDPEESEKERSRGSHKHSSDHSKRGRWNGTTPDSDSESRHRRHKRDHHHNGSRRTGNHEELEDGEFGVDGETR</sequence>
<dbReference type="Pfam" id="PF01846">
    <property type="entry name" value="FF"/>
    <property type="match status" value="4"/>
</dbReference>
<dbReference type="GO" id="GO:0071004">
    <property type="term" value="C:U2-type prespliceosome"/>
    <property type="evidence" value="ECO:0007669"/>
    <property type="project" value="TreeGrafter"/>
</dbReference>
<dbReference type="PROSITE" id="PS01159">
    <property type="entry name" value="WW_DOMAIN_1"/>
    <property type="match status" value="1"/>
</dbReference>
<name>A0AAV0IWY1_9ROSI</name>
<evidence type="ECO:0000256" key="5">
    <source>
        <dbReference type="ARBA" id="ARBA00023242"/>
    </source>
</evidence>
<dbReference type="SUPFAM" id="SSF51045">
    <property type="entry name" value="WW domain"/>
    <property type="match status" value="2"/>
</dbReference>
<reference evidence="13" key="1">
    <citation type="submission" date="2022-08" db="EMBL/GenBank/DDBJ databases">
        <authorList>
            <person name="Gutierrez-Valencia J."/>
        </authorList>
    </citation>
    <scope>NUCLEOTIDE SEQUENCE</scope>
</reference>
<feature type="compositionally biased region" description="Low complexity" evidence="10">
    <location>
        <begin position="134"/>
        <end position="143"/>
    </location>
</feature>
<evidence type="ECO:0000256" key="7">
    <source>
        <dbReference type="ARBA" id="ARBA00061317"/>
    </source>
</evidence>
<dbReference type="FunFam" id="1.10.10.440:FF:000013">
    <property type="entry name" value="pre-mRNA-processing protein 40A isoform X1"/>
    <property type="match status" value="1"/>
</dbReference>
<feature type="compositionally biased region" description="Polar residues" evidence="10">
    <location>
        <begin position="334"/>
        <end position="346"/>
    </location>
</feature>
<evidence type="ECO:0000313" key="14">
    <source>
        <dbReference type="Proteomes" id="UP001154282"/>
    </source>
</evidence>
<feature type="compositionally biased region" description="Basic and acidic residues" evidence="10">
    <location>
        <begin position="887"/>
        <end position="911"/>
    </location>
</feature>